<dbReference type="Pfam" id="PF04453">
    <property type="entry name" value="LptD"/>
    <property type="match status" value="1"/>
</dbReference>
<feature type="chain" id="PRO_5033169773" description="LPS-assembly protein LptD" evidence="4">
    <location>
        <begin position="29"/>
        <end position="741"/>
    </location>
</feature>
<feature type="domain" description="LptD C-terminal" evidence="6">
    <location>
        <begin position="292"/>
        <end position="626"/>
    </location>
</feature>
<keyword evidence="1 4" id="KW-0732">Signal</keyword>
<proteinExistence type="inferred from homology"/>
<protein>
    <recommendedName>
        <fullName evidence="4">LPS-assembly protein LptD</fullName>
    </recommendedName>
</protein>
<dbReference type="InterPro" id="IPR050218">
    <property type="entry name" value="LptD"/>
</dbReference>
<dbReference type="InterPro" id="IPR006311">
    <property type="entry name" value="TAT_signal"/>
</dbReference>
<dbReference type="InterPro" id="IPR020889">
    <property type="entry name" value="LipoPS_assembly_LptD"/>
</dbReference>
<comment type="caution">
    <text evidence="4">Lacks conserved residue(s) required for the propagation of feature annotation.</text>
</comment>
<dbReference type="Pfam" id="PF03968">
    <property type="entry name" value="LptD_N"/>
    <property type="match status" value="1"/>
</dbReference>
<dbReference type="PROSITE" id="PS51318">
    <property type="entry name" value="TAT"/>
    <property type="match status" value="1"/>
</dbReference>
<evidence type="ECO:0000256" key="4">
    <source>
        <dbReference type="HAMAP-Rule" id="MF_01411"/>
    </source>
</evidence>
<gene>
    <name evidence="4" type="primary">lptD</name>
    <name evidence="7" type="ORF">FHS83_000340</name>
</gene>
<dbReference type="EMBL" id="JAASRM010000001">
    <property type="protein sequence ID" value="NIK87022.1"/>
    <property type="molecule type" value="Genomic_DNA"/>
</dbReference>
<reference evidence="7 8" key="1">
    <citation type="submission" date="2020-03" db="EMBL/GenBank/DDBJ databases">
        <title>Genomic Encyclopedia of Type Strains, Phase IV (KMG-IV): sequencing the most valuable type-strain genomes for metagenomic binning, comparative biology and taxonomic classification.</title>
        <authorList>
            <person name="Goeker M."/>
        </authorList>
    </citation>
    <scope>NUCLEOTIDE SEQUENCE [LARGE SCALE GENOMIC DNA]</scope>
    <source>
        <strain evidence="7 8">DSM 19867</strain>
    </source>
</reference>
<dbReference type="InterPro" id="IPR007543">
    <property type="entry name" value="LptD_C"/>
</dbReference>
<evidence type="ECO:0000256" key="2">
    <source>
        <dbReference type="ARBA" id="ARBA00023136"/>
    </source>
</evidence>
<dbReference type="GO" id="GO:0015920">
    <property type="term" value="P:lipopolysaccharide transport"/>
    <property type="evidence" value="ECO:0007669"/>
    <property type="project" value="InterPro"/>
</dbReference>
<evidence type="ECO:0000259" key="6">
    <source>
        <dbReference type="Pfam" id="PF04453"/>
    </source>
</evidence>
<evidence type="ECO:0000259" key="5">
    <source>
        <dbReference type="Pfam" id="PF03968"/>
    </source>
</evidence>
<dbReference type="Proteomes" id="UP000570514">
    <property type="component" value="Unassembled WGS sequence"/>
</dbReference>
<keyword evidence="2 4" id="KW-0472">Membrane</keyword>
<evidence type="ECO:0000256" key="1">
    <source>
        <dbReference type="ARBA" id="ARBA00022729"/>
    </source>
</evidence>
<comment type="function">
    <text evidence="4">Involved in the assembly of lipopolysaccharide (LPS) at the surface of the outer membrane.</text>
</comment>
<comment type="subcellular location">
    <subcellularLocation>
        <location evidence="4">Cell outer membrane</location>
    </subcellularLocation>
</comment>
<dbReference type="GO" id="GO:0043165">
    <property type="term" value="P:Gram-negative-bacterium-type cell outer membrane assembly"/>
    <property type="evidence" value="ECO:0007669"/>
    <property type="project" value="UniProtKB-UniRule"/>
</dbReference>
<evidence type="ECO:0000313" key="8">
    <source>
        <dbReference type="Proteomes" id="UP000570514"/>
    </source>
</evidence>
<comment type="subunit">
    <text evidence="4">Component of the lipopolysaccharide transport and assembly complex.</text>
</comment>
<name>A0A846MV92_9PROT</name>
<feature type="signal peptide" evidence="4">
    <location>
        <begin position="1"/>
        <end position="28"/>
    </location>
</feature>
<keyword evidence="3 4" id="KW-0998">Cell outer membrane</keyword>
<comment type="caution">
    <text evidence="7">The sequence shown here is derived from an EMBL/GenBank/DDBJ whole genome shotgun (WGS) entry which is preliminary data.</text>
</comment>
<dbReference type="InterPro" id="IPR005653">
    <property type="entry name" value="OstA-like_N"/>
</dbReference>
<organism evidence="7 8">
    <name type="scientific">Rhizomicrobium palustre</name>
    <dbReference type="NCBI Taxonomy" id="189966"/>
    <lineage>
        <taxon>Bacteria</taxon>
        <taxon>Pseudomonadati</taxon>
        <taxon>Pseudomonadota</taxon>
        <taxon>Alphaproteobacteria</taxon>
        <taxon>Micropepsales</taxon>
        <taxon>Micropepsaceae</taxon>
        <taxon>Rhizomicrobium</taxon>
    </lineage>
</organism>
<dbReference type="Gene3D" id="2.60.450.10">
    <property type="entry name" value="Lipopolysaccharide (LPS) transport protein A like domain"/>
    <property type="match status" value="1"/>
</dbReference>
<sequence precursor="true">MTPPLKTLLRRILLGGAAITALTLSAAAAEERAPAKDMLLQADKADYDSKAKRVIASGHVEIDYDGSILIADKVSYDQNTDVVTADGNVTVMDKTGNVAFAKHVVLKDKLREGALTGFGALLGSHGRLVAASAERKEGGRITIANHVAYTPCKICQQDGSKTPVWQIKAVRVVHDNEKHRVKFTDATLAVFGIPIFYTPILTEPDPTVHHSSGFLLPDVGNSSANGYFISIPYYWSISPSRDATLQSTFTTKGGQVLEGEYRERWNDGGMWLQGSVAHTPNGGTSQDQTQYYSHLFGSGRAKIAENWTLGYDAQLTSNDTYLKRYNISQLDRLVSDLFVSGEQGQSRFALSSYFFQGLRASDDNHSFAIPLPLIEYTYIPMQKLAGGRFRLDVNSVSLYRQSGANNQRVTAEASWRFPLVTQMGQLWTFQINARGDVYHTDTPLDGDSSHYATRAIPYMALDWRWPFIANRGGGHSILLEPIAQVIAQPYGGNFSNVQNEDSLNVELDENNLLSFDQVPGYDLVVSGPRANFGLRAEMRFDSGYAEALIGQAYRLHKDPGLSDISGSGFTDKHSDLVGRFSLKFPPYLDLTNRLDIDEQTGNVSRDEVYVTGTLGRSSVRVSYVQLSAMRGVPNFVEPDGQLLPARQEITAQMDVNFYRNWQAFAAIRRDLKAEQTLDNEFGLGYEDECLGISLGYRRKYTTDRDLRPSTSYILRIKLKTTETTIQPFSLFPQDVFSYGRP</sequence>
<dbReference type="AlphaFoldDB" id="A0A846MV92"/>
<dbReference type="HAMAP" id="MF_01411">
    <property type="entry name" value="LPS_assembly_LptD"/>
    <property type="match status" value="1"/>
</dbReference>
<dbReference type="PANTHER" id="PTHR30189">
    <property type="entry name" value="LPS-ASSEMBLY PROTEIN"/>
    <property type="match status" value="1"/>
</dbReference>
<keyword evidence="8" id="KW-1185">Reference proteome</keyword>
<evidence type="ECO:0000256" key="3">
    <source>
        <dbReference type="ARBA" id="ARBA00023237"/>
    </source>
</evidence>
<comment type="similarity">
    <text evidence="4">Belongs to the LptD family.</text>
</comment>
<dbReference type="PANTHER" id="PTHR30189:SF1">
    <property type="entry name" value="LPS-ASSEMBLY PROTEIN LPTD"/>
    <property type="match status" value="1"/>
</dbReference>
<accession>A0A846MV92</accession>
<dbReference type="RefSeq" id="WP_167080244.1">
    <property type="nucleotide sequence ID" value="NZ_BAAADC010000001.1"/>
</dbReference>
<feature type="domain" description="Organic solvent tolerance-like N-terminal" evidence="5">
    <location>
        <begin position="41"/>
        <end position="112"/>
    </location>
</feature>
<dbReference type="GO" id="GO:0009279">
    <property type="term" value="C:cell outer membrane"/>
    <property type="evidence" value="ECO:0007669"/>
    <property type="project" value="UniProtKB-SubCell"/>
</dbReference>
<evidence type="ECO:0000313" key="7">
    <source>
        <dbReference type="EMBL" id="NIK87022.1"/>
    </source>
</evidence>
<dbReference type="GO" id="GO:1990351">
    <property type="term" value="C:transporter complex"/>
    <property type="evidence" value="ECO:0007669"/>
    <property type="project" value="TreeGrafter"/>
</dbReference>